<evidence type="ECO:0000313" key="1">
    <source>
        <dbReference type="EMBL" id="MST81590.1"/>
    </source>
</evidence>
<dbReference type="Proteomes" id="UP000466864">
    <property type="component" value="Unassembled WGS sequence"/>
</dbReference>
<sequence length="77" mass="8720">MELSGEKLMAMESMITAYALNQMQSNDVSPELACLIMKCVLNQFQENYINSSLLNRIKTISVESESHTDKKTEESKT</sequence>
<organism evidence="1 2">
    <name type="scientific">Bilifractor porci</name>
    <dbReference type="NCBI Taxonomy" id="2606636"/>
    <lineage>
        <taxon>Bacteria</taxon>
        <taxon>Bacillati</taxon>
        <taxon>Bacillota</taxon>
        <taxon>Clostridia</taxon>
        <taxon>Lachnospirales</taxon>
        <taxon>Lachnospiraceae</taxon>
        <taxon>Bilifractor</taxon>
    </lineage>
</organism>
<proteinExistence type="predicted"/>
<name>A0A7X2P7P3_9FIRM</name>
<dbReference type="EMBL" id="VUMV01000002">
    <property type="protein sequence ID" value="MST81590.1"/>
    <property type="molecule type" value="Genomic_DNA"/>
</dbReference>
<keyword evidence="2" id="KW-1185">Reference proteome</keyword>
<dbReference type="AlphaFoldDB" id="A0A7X2P7P3"/>
<evidence type="ECO:0000313" key="2">
    <source>
        <dbReference type="Proteomes" id="UP000466864"/>
    </source>
</evidence>
<accession>A0A7X2P7P3</accession>
<comment type="caution">
    <text evidence="1">The sequence shown here is derived from an EMBL/GenBank/DDBJ whole genome shotgun (WGS) entry which is preliminary data.</text>
</comment>
<gene>
    <name evidence="1" type="ORF">FYJ60_04605</name>
</gene>
<reference evidence="1 2" key="1">
    <citation type="submission" date="2019-08" db="EMBL/GenBank/DDBJ databases">
        <title>In-depth cultivation of the pig gut microbiome towards novel bacterial diversity and tailored functional studies.</title>
        <authorList>
            <person name="Wylensek D."/>
            <person name="Hitch T.C.A."/>
            <person name="Clavel T."/>
        </authorList>
    </citation>
    <scope>NUCLEOTIDE SEQUENCE [LARGE SCALE GENOMIC DNA]</scope>
    <source>
        <strain evidence="1 2">Oil+RF-744-WCA-WT-13</strain>
    </source>
</reference>
<dbReference type="RefSeq" id="WP_154457397.1">
    <property type="nucleotide sequence ID" value="NZ_VUMV01000002.1"/>
</dbReference>
<protein>
    <submittedName>
        <fullName evidence="1">Uncharacterized protein</fullName>
    </submittedName>
</protein>